<dbReference type="Gene3D" id="3.30.1050.10">
    <property type="entry name" value="SCP2 sterol-binding domain"/>
    <property type="match status" value="1"/>
</dbReference>
<evidence type="ECO:0000259" key="4">
    <source>
        <dbReference type="Pfam" id="PF14863"/>
    </source>
</evidence>
<gene>
    <name evidence="6" type="ORF">LCGC14_2544040</name>
</gene>
<name>A0A0F9AQ89_9ZZZZ</name>
<evidence type="ECO:0008006" key="7">
    <source>
        <dbReference type="Google" id="ProtNLM"/>
    </source>
</evidence>
<feature type="domain" description="Alkyl sulfatase dimerisation" evidence="4">
    <location>
        <begin position="1"/>
        <end position="109"/>
    </location>
</feature>
<dbReference type="SUPFAM" id="SSF56281">
    <property type="entry name" value="Metallo-hydrolase/oxidoreductase"/>
    <property type="match status" value="1"/>
</dbReference>
<organism evidence="6">
    <name type="scientific">marine sediment metagenome</name>
    <dbReference type="NCBI Taxonomy" id="412755"/>
    <lineage>
        <taxon>unclassified sequences</taxon>
        <taxon>metagenomes</taxon>
        <taxon>ecological metagenomes</taxon>
    </lineage>
</organism>
<keyword evidence="2" id="KW-0378">Hydrolase</keyword>
<comment type="caution">
    <text evidence="6">The sequence shown here is derived from an EMBL/GenBank/DDBJ whole genome shotgun (WGS) entry which is preliminary data.</text>
</comment>
<dbReference type="GO" id="GO:0016787">
    <property type="term" value="F:hydrolase activity"/>
    <property type="evidence" value="ECO:0007669"/>
    <property type="project" value="UniProtKB-KW"/>
</dbReference>
<sequence>NSRAVYDFYYGFFDMNPVNLNPLPPVEIGKQFVEYAGGADAILAKAKIQFEEGDYRHVATALNHVVFADPDNTAARSLLAKAYDQLGYQAESGPWRDVYLTGAQELRNGRPERRVIPSVTKDLFMQIPLEKYFEGLSVRLNAEEAEGEKLTINFTFTDLNETYVVRVENSVLHHHKGEPDPNADATIKIDHETYVNMALQIIKPLEAITSGKMEVDSFLTLRKFNSMTKDPDFTFNIIEP</sequence>
<dbReference type="GO" id="GO:0046872">
    <property type="term" value="F:metal ion binding"/>
    <property type="evidence" value="ECO:0007669"/>
    <property type="project" value="UniProtKB-KW"/>
</dbReference>
<reference evidence="6" key="1">
    <citation type="journal article" date="2015" name="Nature">
        <title>Complex archaea that bridge the gap between prokaryotes and eukaryotes.</title>
        <authorList>
            <person name="Spang A."/>
            <person name="Saw J.H."/>
            <person name="Jorgensen S.L."/>
            <person name="Zaremba-Niedzwiedzka K."/>
            <person name="Martijn J."/>
            <person name="Lind A.E."/>
            <person name="van Eijk R."/>
            <person name="Schleper C."/>
            <person name="Guy L."/>
            <person name="Ettema T.J."/>
        </authorList>
    </citation>
    <scope>NUCLEOTIDE SEQUENCE</scope>
</reference>
<dbReference type="PANTHER" id="PTHR43223">
    <property type="entry name" value="ALKYL/ARYL-SULFATASE"/>
    <property type="match status" value="1"/>
</dbReference>
<dbReference type="InterPro" id="IPR052195">
    <property type="entry name" value="Bact_Alkyl/Aryl-Sulfatase"/>
</dbReference>
<feature type="domain" description="Alkyl sulfatase C-terminal" evidence="5">
    <location>
        <begin position="119"/>
        <end position="240"/>
    </location>
</feature>
<dbReference type="InterPro" id="IPR029228">
    <property type="entry name" value="Alkyl_sulf_dimr"/>
</dbReference>
<dbReference type="Pfam" id="PF14864">
    <property type="entry name" value="Alkyl_sulf_C"/>
    <property type="match status" value="1"/>
</dbReference>
<dbReference type="PANTHER" id="PTHR43223:SF2">
    <property type="entry name" value="METALLO-BETA-LACTAMASE DOMAIN-CONTAINING PROTEIN"/>
    <property type="match status" value="1"/>
</dbReference>
<dbReference type="SUPFAM" id="SSF55718">
    <property type="entry name" value="SCP-like"/>
    <property type="match status" value="1"/>
</dbReference>
<evidence type="ECO:0000256" key="3">
    <source>
        <dbReference type="ARBA" id="ARBA00022833"/>
    </source>
</evidence>
<accession>A0A0F9AQ89</accession>
<dbReference type="InterPro" id="IPR038536">
    <property type="entry name" value="Alkyl/aryl-sulf_dimr_sf"/>
</dbReference>
<dbReference type="Pfam" id="PF14863">
    <property type="entry name" value="Alkyl_sulf_dimr"/>
    <property type="match status" value="1"/>
</dbReference>
<dbReference type="AlphaFoldDB" id="A0A0F9AQ89"/>
<feature type="non-terminal residue" evidence="6">
    <location>
        <position position="1"/>
    </location>
</feature>
<keyword evidence="3" id="KW-0862">Zinc</keyword>
<dbReference type="InterPro" id="IPR036866">
    <property type="entry name" value="RibonucZ/Hydroxyglut_hydro"/>
</dbReference>
<proteinExistence type="predicted"/>
<dbReference type="GO" id="GO:0046983">
    <property type="term" value="F:protein dimerization activity"/>
    <property type="evidence" value="ECO:0007669"/>
    <property type="project" value="InterPro"/>
</dbReference>
<keyword evidence="1" id="KW-0479">Metal-binding</keyword>
<dbReference type="Gene3D" id="1.25.40.880">
    <property type="entry name" value="Alkyl sulfatase, dimerisation domain"/>
    <property type="match status" value="1"/>
</dbReference>
<evidence type="ECO:0000259" key="5">
    <source>
        <dbReference type="Pfam" id="PF14864"/>
    </source>
</evidence>
<evidence type="ECO:0000256" key="1">
    <source>
        <dbReference type="ARBA" id="ARBA00022723"/>
    </source>
</evidence>
<dbReference type="InterPro" id="IPR029229">
    <property type="entry name" value="Alkyl_sulf_C"/>
</dbReference>
<evidence type="ECO:0000256" key="2">
    <source>
        <dbReference type="ARBA" id="ARBA00022801"/>
    </source>
</evidence>
<dbReference type="InterPro" id="IPR036527">
    <property type="entry name" value="SCP2_sterol-bd_dom_sf"/>
</dbReference>
<dbReference type="EMBL" id="LAZR01041577">
    <property type="protein sequence ID" value="KKL11615.1"/>
    <property type="molecule type" value="Genomic_DNA"/>
</dbReference>
<protein>
    <recommendedName>
        <fullName evidence="7">Alkyl sulfatase C-terminal domain-containing protein</fullName>
    </recommendedName>
</protein>
<evidence type="ECO:0000313" key="6">
    <source>
        <dbReference type="EMBL" id="KKL11615.1"/>
    </source>
</evidence>